<reference evidence="1 2" key="1">
    <citation type="submission" date="2020-08" db="EMBL/GenBank/DDBJ databases">
        <title>Sphingobacterium sp. DN00404 isolated from aquaculture water.</title>
        <authorList>
            <person name="Zhang M."/>
        </authorList>
    </citation>
    <scope>NUCLEOTIDE SEQUENCE [LARGE SCALE GENOMIC DNA]</scope>
    <source>
        <strain evidence="1 2">DN00404</strain>
    </source>
</reference>
<dbReference type="RefSeq" id="WP_190995552.1">
    <property type="nucleotide sequence ID" value="NZ_JACOIK010000014.1"/>
</dbReference>
<dbReference type="Proteomes" id="UP000602759">
    <property type="component" value="Unassembled WGS sequence"/>
</dbReference>
<dbReference type="EMBL" id="JACOIK010000014">
    <property type="protein sequence ID" value="MBD1434684.1"/>
    <property type="molecule type" value="Genomic_DNA"/>
</dbReference>
<evidence type="ECO:0000313" key="2">
    <source>
        <dbReference type="Proteomes" id="UP000602759"/>
    </source>
</evidence>
<proteinExistence type="predicted"/>
<accession>A0ABR7YTL2</accession>
<organism evidence="1 2">
    <name type="scientific">Sphingobacterium micropteri</name>
    <dbReference type="NCBI Taxonomy" id="2763501"/>
    <lineage>
        <taxon>Bacteria</taxon>
        <taxon>Pseudomonadati</taxon>
        <taxon>Bacteroidota</taxon>
        <taxon>Sphingobacteriia</taxon>
        <taxon>Sphingobacteriales</taxon>
        <taxon>Sphingobacteriaceae</taxon>
        <taxon>Sphingobacterium</taxon>
    </lineage>
</organism>
<evidence type="ECO:0008006" key="3">
    <source>
        <dbReference type="Google" id="ProtNLM"/>
    </source>
</evidence>
<gene>
    <name evidence="1" type="ORF">H8B06_17800</name>
</gene>
<evidence type="ECO:0000313" key="1">
    <source>
        <dbReference type="EMBL" id="MBD1434684.1"/>
    </source>
</evidence>
<protein>
    <recommendedName>
        <fullName evidence="3">Prevent-host-death protein</fullName>
    </recommendedName>
</protein>
<sequence>MAGSILYVSDEKGKKTSVLVPLTEWEAIIKERKYLKEKLEKAELSLRFKKVLTDVNLFKQGKLKTRPVKDLLDEL</sequence>
<keyword evidence="2" id="KW-1185">Reference proteome</keyword>
<comment type="caution">
    <text evidence="1">The sequence shown here is derived from an EMBL/GenBank/DDBJ whole genome shotgun (WGS) entry which is preliminary data.</text>
</comment>
<name>A0ABR7YTL2_9SPHI</name>